<accession>A0A9W8L3W0</accession>
<protein>
    <submittedName>
        <fullName evidence="2">Gluconate transport-inducing protein</fullName>
    </submittedName>
</protein>
<dbReference type="OrthoDB" id="5572844at2759"/>
<feature type="region of interest" description="Disordered" evidence="1">
    <location>
        <begin position="597"/>
        <end position="629"/>
    </location>
</feature>
<dbReference type="PANTHER" id="PTHR28027">
    <property type="entry name" value="TRANSCRIPTIONAL REGULATOR MIT1"/>
    <property type="match status" value="1"/>
</dbReference>
<dbReference type="EMBL" id="JANBTX010000122">
    <property type="protein sequence ID" value="KAJ2686084.1"/>
    <property type="molecule type" value="Genomic_DNA"/>
</dbReference>
<evidence type="ECO:0000313" key="3">
    <source>
        <dbReference type="Proteomes" id="UP001151516"/>
    </source>
</evidence>
<feature type="region of interest" description="Disordered" evidence="1">
    <location>
        <begin position="391"/>
        <end position="419"/>
    </location>
</feature>
<evidence type="ECO:0000313" key="2">
    <source>
        <dbReference type="EMBL" id="KAJ2686084.1"/>
    </source>
</evidence>
<dbReference type="PANTHER" id="PTHR28027:SF1">
    <property type="entry name" value="CAMP INDEPENDENT REGULATORY PROTEIN (AFU_ORTHOLOGUE AFUA_3G09640)"/>
    <property type="match status" value="1"/>
</dbReference>
<evidence type="ECO:0000256" key="1">
    <source>
        <dbReference type="SAM" id="MobiDB-lite"/>
    </source>
</evidence>
<sequence length="647" mass="68956">MGDTRMETYYGFVSTSEDALALFEACRLGYKQRVPRRLSDAERAAIRSGSVFVWEEGESGMKRWTDGRSWSPSRVQGCFLTYHEWEGRRRAQRHPSTYQHQHPNHHSMQPQGAYSLPISVHGLPPNHHHQPMGIARYGHFIGGPTKAGSTQVQYGMPKENGMLKKALSIRTNTGKKLHIIAYYSKEDHVKRRLLTPTTDPNFPRLDVPPNLYPDMSPESMYGAGHAHMAYNTAMDVDSDYAMNTTPDRSDTQQKQGSRRPHNLSIRRGTPPQPSSSPSTSSEAVEDISASFHKARVQSLVTPGDVPPASAFAHTSRPAPEHGHSHRSDPLLLQPLSAPSGTTTSGQLGASRPSSNSFSFGGHLPSMPYSAPLSSASAPASSVMRSAVATGSSMHAAPGPDDSAPSSAFIPGATSGSGGYRSRYTGLGLGGGVGGGGSSSYGSSNGSSSATVAGYHRATPLRSVTTAAVMMHHPSTEHTSQMPLLLSPISATQLSHGINLASIRRDVKEGPRRLPSISASLQSGCNGAPFAGEDGGSPTESVVTTTCSPGGLGIFTTSNIQPLPSPLATPRPSMPLGFEGDSLSLLALAADRAQVRNGGAPQSRIVSNSGHHPYSRPWKRGPSMRSVSLKQSEDVRQLGVLDQRLKLK</sequence>
<reference evidence="2" key="1">
    <citation type="submission" date="2022-07" db="EMBL/GenBank/DDBJ databases">
        <title>Phylogenomic reconstructions and comparative analyses of Kickxellomycotina fungi.</title>
        <authorList>
            <person name="Reynolds N.K."/>
            <person name="Stajich J.E."/>
            <person name="Barry K."/>
            <person name="Grigoriev I.V."/>
            <person name="Crous P."/>
            <person name="Smith M.E."/>
        </authorList>
    </citation>
    <scope>NUCLEOTIDE SEQUENCE</scope>
    <source>
        <strain evidence="2">CBS 109367</strain>
    </source>
</reference>
<dbReference type="GO" id="GO:0003677">
    <property type="term" value="F:DNA binding"/>
    <property type="evidence" value="ECO:0007669"/>
    <property type="project" value="TreeGrafter"/>
</dbReference>
<dbReference type="AlphaFoldDB" id="A0A9W8L3W0"/>
<feature type="compositionally biased region" description="Polar residues" evidence="1">
    <location>
        <begin position="94"/>
        <end position="112"/>
    </location>
</feature>
<dbReference type="Proteomes" id="UP001151516">
    <property type="component" value="Unassembled WGS sequence"/>
</dbReference>
<feature type="region of interest" description="Disordered" evidence="1">
    <location>
        <begin position="239"/>
        <end position="287"/>
    </location>
</feature>
<feature type="region of interest" description="Disordered" evidence="1">
    <location>
        <begin position="300"/>
        <end position="358"/>
    </location>
</feature>
<dbReference type="InterPro" id="IPR018608">
    <property type="entry name" value="Gti1/Pac2"/>
</dbReference>
<feature type="compositionally biased region" description="Basic and acidic residues" evidence="1">
    <location>
        <begin position="318"/>
        <end position="328"/>
    </location>
</feature>
<organism evidence="2 3">
    <name type="scientific">Coemansia spiralis</name>
    <dbReference type="NCBI Taxonomy" id="417178"/>
    <lineage>
        <taxon>Eukaryota</taxon>
        <taxon>Fungi</taxon>
        <taxon>Fungi incertae sedis</taxon>
        <taxon>Zoopagomycota</taxon>
        <taxon>Kickxellomycotina</taxon>
        <taxon>Kickxellomycetes</taxon>
        <taxon>Kickxellales</taxon>
        <taxon>Kickxellaceae</taxon>
        <taxon>Coemansia</taxon>
    </lineage>
</organism>
<name>A0A9W8L3W0_9FUNG</name>
<feature type="compositionally biased region" description="Polar residues" evidence="1">
    <location>
        <begin position="336"/>
        <end position="358"/>
    </location>
</feature>
<proteinExistence type="predicted"/>
<keyword evidence="3" id="KW-1185">Reference proteome</keyword>
<dbReference type="Pfam" id="PF09729">
    <property type="entry name" value="Gti1_Pac2"/>
    <property type="match status" value="1"/>
</dbReference>
<feature type="region of interest" description="Disordered" evidence="1">
    <location>
        <begin position="91"/>
        <end position="112"/>
    </location>
</feature>
<gene>
    <name evidence="2" type="primary">PTH2_2</name>
    <name evidence="2" type="ORF">IWW39_003864</name>
</gene>
<comment type="caution">
    <text evidence="2">The sequence shown here is derived from an EMBL/GenBank/DDBJ whole genome shotgun (WGS) entry which is preliminary data.</text>
</comment>